<organism evidence="3 4">
    <name type="scientific">Epilithonimonas xixisoli</name>
    <dbReference type="NCBI Taxonomy" id="1476462"/>
    <lineage>
        <taxon>Bacteria</taxon>
        <taxon>Pseudomonadati</taxon>
        <taxon>Bacteroidota</taxon>
        <taxon>Flavobacteriia</taxon>
        <taxon>Flavobacteriales</taxon>
        <taxon>Weeksellaceae</taxon>
        <taxon>Chryseobacterium group</taxon>
        <taxon>Epilithonimonas</taxon>
    </lineage>
</organism>
<accession>A0A4R8I9M1</accession>
<feature type="region of interest" description="Disordered" evidence="1">
    <location>
        <begin position="60"/>
        <end position="84"/>
    </location>
</feature>
<feature type="transmembrane region" description="Helical" evidence="2">
    <location>
        <begin position="32"/>
        <end position="55"/>
    </location>
</feature>
<protein>
    <submittedName>
        <fullName evidence="3">Uncharacterized protein</fullName>
    </submittedName>
</protein>
<name>A0A4R8I9M1_9FLAO</name>
<evidence type="ECO:0000313" key="4">
    <source>
        <dbReference type="Proteomes" id="UP000295313"/>
    </source>
</evidence>
<proteinExistence type="predicted"/>
<sequence>MNTLKKTLTSILGLLFLFAVLAGGALGLDELSLLLIAILVIGFFRIFYVQLYQFFTENESSDNRHHYSNEFEKSTTEPSKSELV</sequence>
<keyword evidence="2" id="KW-1133">Transmembrane helix</keyword>
<keyword evidence="2" id="KW-0472">Membrane</keyword>
<keyword evidence="4" id="KW-1185">Reference proteome</keyword>
<dbReference type="Proteomes" id="UP000295313">
    <property type="component" value="Unassembled WGS sequence"/>
</dbReference>
<dbReference type="EMBL" id="SOEO01000002">
    <property type="protein sequence ID" value="TDX83941.1"/>
    <property type="molecule type" value="Genomic_DNA"/>
</dbReference>
<evidence type="ECO:0000313" key="3">
    <source>
        <dbReference type="EMBL" id="TDX83941.1"/>
    </source>
</evidence>
<reference evidence="3 4" key="1">
    <citation type="submission" date="2019-03" db="EMBL/GenBank/DDBJ databases">
        <title>Genomic Encyclopedia of Type Strains, Phase III (KMG-III): the genomes of soil and plant-associated and newly described type strains.</title>
        <authorList>
            <person name="Whitman W."/>
        </authorList>
    </citation>
    <scope>NUCLEOTIDE SEQUENCE [LARGE SCALE GENOMIC DNA]</scope>
    <source>
        <strain evidence="3 4">CGMCC 1.12802</strain>
    </source>
</reference>
<evidence type="ECO:0000256" key="2">
    <source>
        <dbReference type="SAM" id="Phobius"/>
    </source>
</evidence>
<keyword evidence="2" id="KW-0812">Transmembrane</keyword>
<dbReference type="RefSeq" id="WP_133943996.1">
    <property type="nucleotide sequence ID" value="NZ_SOEO01000002.1"/>
</dbReference>
<dbReference type="AlphaFoldDB" id="A0A4R8I9M1"/>
<comment type="caution">
    <text evidence="3">The sequence shown here is derived from an EMBL/GenBank/DDBJ whole genome shotgun (WGS) entry which is preliminary data.</text>
</comment>
<gene>
    <name evidence="3" type="ORF">B0I22_1529</name>
</gene>
<feature type="compositionally biased region" description="Basic and acidic residues" evidence="1">
    <location>
        <begin position="61"/>
        <end position="84"/>
    </location>
</feature>
<evidence type="ECO:0000256" key="1">
    <source>
        <dbReference type="SAM" id="MobiDB-lite"/>
    </source>
</evidence>